<dbReference type="KEGG" id="acoa:RB602_12045"/>
<reference evidence="2 3" key="1">
    <citation type="submission" date="2023-10" db="EMBL/GenBank/DDBJ databases">
        <title>Complete genome sequence of a Sphingomonadaceae bacterium.</title>
        <authorList>
            <person name="Yan C."/>
        </authorList>
    </citation>
    <scope>NUCLEOTIDE SEQUENCE [LARGE SCALE GENOMIC DNA]</scope>
    <source>
        <strain evidence="2 3">SCSIO 66989</strain>
    </source>
</reference>
<proteinExistence type="predicted"/>
<evidence type="ECO:0000256" key="1">
    <source>
        <dbReference type="SAM" id="SignalP"/>
    </source>
</evidence>
<organism evidence="2 3">
    <name type="scientific">Alterisphingorhabdus coralli</name>
    <dbReference type="NCBI Taxonomy" id="3071408"/>
    <lineage>
        <taxon>Bacteria</taxon>
        <taxon>Pseudomonadati</taxon>
        <taxon>Pseudomonadota</taxon>
        <taxon>Alphaproteobacteria</taxon>
        <taxon>Sphingomonadales</taxon>
        <taxon>Sphingomonadaceae</taxon>
        <taxon>Alterisphingorhabdus (ex Yan et al. 2024)</taxon>
    </lineage>
</organism>
<accession>A0AA97F7B0</accession>
<feature type="chain" id="PRO_5041663424" description="DUF1579 domain-containing protein" evidence="1">
    <location>
        <begin position="32"/>
        <end position="190"/>
    </location>
</feature>
<dbReference type="EMBL" id="CP136594">
    <property type="protein sequence ID" value="WOE74572.1"/>
    <property type="molecule type" value="Genomic_DNA"/>
</dbReference>
<keyword evidence="3" id="KW-1185">Reference proteome</keyword>
<dbReference type="Proteomes" id="UP001302429">
    <property type="component" value="Chromosome"/>
</dbReference>
<keyword evidence="1" id="KW-0732">Signal</keyword>
<evidence type="ECO:0000313" key="3">
    <source>
        <dbReference type="Proteomes" id="UP001302429"/>
    </source>
</evidence>
<dbReference type="RefSeq" id="WP_317080830.1">
    <property type="nucleotide sequence ID" value="NZ_CP136594.1"/>
</dbReference>
<gene>
    <name evidence="2" type="ORF">RB602_12045</name>
</gene>
<name>A0AA97F7B0_9SPHN</name>
<feature type="signal peptide" evidence="1">
    <location>
        <begin position="1"/>
        <end position="31"/>
    </location>
</feature>
<protein>
    <recommendedName>
        <fullName evidence="4">DUF1579 domain-containing protein</fullName>
    </recommendedName>
</protein>
<evidence type="ECO:0008006" key="4">
    <source>
        <dbReference type="Google" id="ProtNLM"/>
    </source>
</evidence>
<dbReference type="AlphaFoldDB" id="A0AA97F7B0"/>
<evidence type="ECO:0000313" key="2">
    <source>
        <dbReference type="EMBL" id="WOE74572.1"/>
    </source>
</evidence>
<sequence length="190" mass="20863">MDKSHLYFRKALAGSAFTGALLLSFGSTALAQQNSTAATPKPPPPCSTEAHRAFDFWLGEWDVTPAGREAPTAINTIENMHGGCVIRESYSTKGGYSGMSMSFYDAARDIWHQTWMGLDGNALYIEGGVNDAGAMVLSNKNWPGYVEGSPVNRVTWTPDDDGSVRQHWEQSTDGEKTWTTVFDGQYVKRK</sequence>